<evidence type="ECO:0000313" key="2">
    <source>
        <dbReference type="Proteomes" id="UP000001865"/>
    </source>
</evidence>
<protein>
    <submittedName>
        <fullName evidence="1">Uncharacterized protein</fullName>
    </submittedName>
</protein>
<gene>
    <name evidence="1" type="ordered locus">SeSA_A1924</name>
</gene>
<dbReference type="AlphaFoldDB" id="A0A0N1QY40"/>
<dbReference type="HOGENOM" id="CLU_3011736_0_0_6"/>
<evidence type="ECO:0000313" key="1">
    <source>
        <dbReference type="EMBL" id="ACF91426.1"/>
    </source>
</evidence>
<sequence>MGGLITRENSCLLYSPECSFLAAFLRSHLRYYEMKNPRNGVDFIGFTAVMRFSKTS</sequence>
<proteinExistence type="predicted"/>
<organism evidence="1 2">
    <name type="scientific">Salmonella schwarzengrund (strain CVM19633)</name>
    <dbReference type="NCBI Taxonomy" id="439843"/>
    <lineage>
        <taxon>Bacteria</taxon>
        <taxon>Pseudomonadati</taxon>
        <taxon>Pseudomonadota</taxon>
        <taxon>Gammaproteobacteria</taxon>
        <taxon>Enterobacterales</taxon>
        <taxon>Enterobacteriaceae</taxon>
        <taxon>Salmonella</taxon>
    </lineage>
</organism>
<dbReference type="Proteomes" id="UP000001865">
    <property type="component" value="Chromosome"/>
</dbReference>
<dbReference type="KEGG" id="sew:SeSA_A1924"/>
<dbReference type="EMBL" id="CP001127">
    <property type="protein sequence ID" value="ACF91426.1"/>
    <property type="molecule type" value="Genomic_DNA"/>
</dbReference>
<name>A0A0N1QY40_SALSV</name>
<reference evidence="1 2" key="1">
    <citation type="journal article" date="2011" name="J. Bacteriol.">
        <title>Comparative genomics of 28 Salmonella enterica isolates: evidence for CRISPR-mediated adaptive sublineage evolution.</title>
        <authorList>
            <person name="Fricke W.F."/>
            <person name="Mammel M.K."/>
            <person name="McDermott P.F."/>
            <person name="Tartera C."/>
            <person name="White D.G."/>
            <person name="Leclerc J.E."/>
            <person name="Ravel J."/>
            <person name="Cebula T.A."/>
        </authorList>
    </citation>
    <scope>NUCLEOTIDE SEQUENCE [LARGE SCALE GENOMIC DNA]</scope>
    <source>
        <strain evidence="1 2">CVM19633</strain>
    </source>
</reference>
<accession>A0A0N1QY40</accession>